<sequence>MQSVLWSQPLGPVNMPSGSQASGGLLTVAQAWGEQARCSLVLLPGTRVQKYQLQFCFSDCITLPPSPA</sequence>
<proteinExistence type="predicted"/>
<evidence type="ECO:0000313" key="1">
    <source>
        <dbReference type="Ensembl" id="ENSFTIP00000012857.1"/>
    </source>
</evidence>
<dbReference type="Ensembl" id="ENSFTIT00000013412.1">
    <property type="protein sequence ID" value="ENSFTIP00000012857.1"/>
    <property type="gene ID" value="ENSFTIG00000008587.1"/>
</dbReference>
<keyword evidence="2" id="KW-1185">Reference proteome</keyword>
<dbReference type="AlphaFoldDB" id="A0A8C4ULJ8"/>
<accession>A0A8C4ULJ8</accession>
<reference evidence="1" key="2">
    <citation type="submission" date="2025-09" db="UniProtKB">
        <authorList>
            <consortium name="Ensembl"/>
        </authorList>
    </citation>
    <scope>IDENTIFICATION</scope>
</reference>
<reference evidence="1" key="1">
    <citation type="submission" date="2025-08" db="UniProtKB">
        <authorList>
            <consortium name="Ensembl"/>
        </authorList>
    </citation>
    <scope>IDENTIFICATION</scope>
</reference>
<evidence type="ECO:0000313" key="2">
    <source>
        <dbReference type="Proteomes" id="UP000694562"/>
    </source>
</evidence>
<name>A0A8C4ULJ8_FALTI</name>
<organism evidence="1 2">
    <name type="scientific">Falco tinnunculus</name>
    <name type="common">Common kestrel</name>
    <dbReference type="NCBI Taxonomy" id="100819"/>
    <lineage>
        <taxon>Eukaryota</taxon>
        <taxon>Metazoa</taxon>
        <taxon>Chordata</taxon>
        <taxon>Craniata</taxon>
        <taxon>Vertebrata</taxon>
        <taxon>Euteleostomi</taxon>
        <taxon>Archelosauria</taxon>
        <taxon>Archosauria</taxon>
        <taxon>Dinosauria</taxon>
        <taxon>Saurischia</taxon>
        <taxon>Theropoda</taxon>
        <taxon>Coelurosauria</taxon>
        <taxon>Aves</taxon>
        <taxon>Neognathae</taxon>
        <taxon>Neoaves</taxon>
        <taxon>Telluraves</taxon>
        <taxon>Australaves</taxon>
        <taxon>Falconiformes</taxon>
        <taxon>Falconidae</taxon>
        <taxon>Falco</taxon>
    </lineage>
</organism>
<protein>
    <submittedName>
        <fullName evidence="1">Uncharacterized protein</fullName>
    </submittedName>
</protein>
<dbReference type="Proteomes" id="UP000694562">
    <property type="component" value="Unplaced"/>
</dbReference>